<evidence type="ECO:0000313" key="3">
    <source>
        <dbReference type="EMBL" id="NWK55876.1"/>
    </source>
</evidence>
<dbReference type="InterPro" id="IPR041286">
    <property type="entry name" value="MBG_2"/>
</dbReference>
<evidence type="ECO:0000256" key="1">
    <source>
        <dbReference type="SAM" id="SignalP"/>
    </source>
</evidence>
<dbReference type="InterPro" id="IPR011050">
    <property type="entry name" value="Pectin_lyase_fold/virulence"/>
</dbReference>
<sequence>MKHRYSPYLCASNLLVALTPLTANPIDPNPSVVAGQVEFSGLTGHNAIITQESQKAIVDYARFNVPEGNSVQFIQPNSNAALLNRITGADPSTINGSLTANGQVYFVNPAGVTFGANSVIRADMFMAVAGQVSNADFLNSIQRFNLTGNINNQGSIVTERGVGLFGQQVTNTGEIVAKNGYAIIASGDEVHVRQGGTSLAVDVTDSAKSSKPGTGIRNMGTVDGEEVMFSAGDAFATAIQQSGTVKARKSVKIHSDQGAVEVSGSVTARDDKGNGGVIEVGGTDLGADTAPSSSSTLIAESAVLDASSDSGKGGHIVVWSDGHTDFSGTANVSSRNGEGGFLETSGKTINFSDVADRIIVGWGGQFLIDPTDVLIDGSLAGLIETSLNNGSNVEVVTSAPGTDQGDITVAANILVPTNNLNNKGALTLIADRDIVVQSGVTVSNIQEDFAVGETVFNFQAGRNIDISGDVRHSGIGASTGRGSILMTAGGNIDLNNAFVDSNGGSVIMTADQINLIGFSSSITAGLNGESTAIIDLTATSKFEFSGGNIQTYGGADVFIDAGQLVNGTGSQAISFDDQLNSFYAIRLPNPTDDGSGNNHTYGGLQSDNRATYNVTDFNVIKTAGISALGYYYSYQPTMNITANDGSKIYGDTFPAGSGAGVVTVNTNDFVTPPLGDPFTQDTILNTLDLTGVTTTSTGAPAGVGVGSAPIIATGASSDNGYAINYNPGTLTINKRAVTLTASEQNKQYGDILTLDNTAFVVADLGVEGNTTLPNGDQIDTVILTSATGVDVSTTSIVNTYTDEIVITGQAGSGGFDSANYAFTYVKGDLKVNRRNVTVTASEQTKYYGDVLDLDSAASQSAFTILDGGLTGGGDATLPNGETIDSVSLLSVPPVDLAASTTDPVGTYQDDLQITGVTGGNSFDVNNYNLTFVNGDLKIDPRPITLTPDNQSKQYGDVLPLGTTAFSILDNGLTDGGNSTLPNGETIDNVTLLSVGGLAASTDQDASPTPYADNLEIDSNNFGDGNGGSGFQVSNYDITFATGDLTINPRQIELIAGRQEKFYGDGLNLDNTNFSVVDQGNPLDSALPNGEEITTVSISSATGKDASTNADASLYSNEIVIASPVTGTPGTGDGFLESNYDITFTSGDLLINPRPITVTPSQQEKTYGDVYTLRNDNTAFTVLDKDGGAILPNGETVDTVNIISRGGHDASTTSNALVYPDDLQITSFGTGGSGFKASNYTFDFTNLGDFVINRRAATINATAQRKDYGDVHDLGDTAFTVIDRDGGALPNGETIDTVTLVSAGGVDASTDADAATYIDNITVTPTSTGNPTLAGSNGFNQENYTFSYGAADFTIDPRAITLTASQQEKIYGDTLTLDNTAFTTLDKTGGTMLPNGEVITTVTISSASGVDASTTADAATYTDEIVISGPVTGTAGTGDGFLESNYDINYVTGDLVVNKRGITLTALPQGKIYGENVSPGTSAFTVTDMTNGSTLPNGETIDAVAITSAVAGDTSADVGVYVDDLAPTTILASSMGFDEANYNITRVNGDYTIAARAITITATEQSKIYGQSESLDSSSFELFDPLSNSANLPNGESVTAIDFAMTTLPGSTTAAVGTYTDALTPVGQTGTNGFKASNYAISYQSGDYVINRRAIELAINSDQRYAGASYKIDPTAFVTTDLVGGGNILPNGETVDSLDIFSVTGVAEDLAAAHGFYPAELDADAASALGSNGFDLNNYTVTVIPGDFTIDPYPSLPALSQEGLMEIWIQENIGYDPNSPFSNSYAISQSVGLRLIALPSWSKLSKSKQQAVLKSLDGVPLHLQTLGLAEKLINSVQ</sequence>
<feature type="chain" id="PRO_5032797609" evidence="1">
    <location>
        <begin position="26"/>
        <end position="1836"/>
    </location>
</feature>
<dbReference type="Gene3D" id="2.160.20.10">
    <property type="entry name" value="Single-stranded right-handed beta-helix, Pectin lyase-like"/>
    <property type="match status" value="1"/>
</dbReference>
<dbReference type="Proteomes" id="UP000557872">
    <property type="component" value="Unassembled WGS sequence"/>
</dbReference>
<dbReference type="NCBIfam" id="TIGR01901">
    <property type="entry name" value="adhes_NPXG"/>
    <property type="match status" value="1"/>
</dbReference>
<reference evidence="3 4" key="1">
    <citation type="submission" date="2020-07" db="EMBL/GenBank/DDBJ databases">
        <title>Roseicoccus Jingziensis gen. nov., sp. nov., isolated from coastal seawater.</title>
        <authorList>
            <person name="Feng X."/>
        </authorList>
    </citation>
    <scope>NUCLEOTIDE SEQUENCE [LARGE SCALE GENOMIC DNA]</scope>
    <source>
        <strain evidence="3 4">N1E253</strain>
    </source>
</reference>
<dbReference type="SUPFAM" id="SSF51126">
    <property type="entry name" value="Pectin lyase-like"/>
    <property type="match status" value="1"/>
</dbReference>
<evidence type="ECO:0000259" key="2">
    <source>
        <dbReference type="SMART" id="SM00912"/>
    </source>
</evidence>
<dbReference type="RefSeq" id="WP_178932413.1">
    <property type="nucleotide sequence ID" value="NZ_JACBAZ010000003.1"/>
</dbReference>
<feature type="domain" description="Filamentous haemagglutinin FhaB/tRNA nuclease CdiA-like TPS" evidence="2">
    <location>
        <begin position="23"/>
        <end position="136"/>
    </location>
</feature>
<feature type="signal peptide" evidence="1">
    <location>
        <begin position="1"/>
        <end position="25"/>
    </location>
</feature>
<keyword evidence="4" id="KW-1185">Reference proteome</keyword>
<comment type="caution">
    <text evidence="3">The sequence shown here is derived from an EMBL/GenBank/DDBJ whole genome shotgun (WGS) entry which is preliminary data.</text>
</comment>
<dbReference type="InterPro" id="IPR012334">
    <property type="entry name" value="Pectin_lyas_fold"/>
</dbReference>
<protein>
    <submittedName>
        <fullName evidence="3">Filamentous hemagglutinin N-terminal domain-containing protein</fullName>
    </submittedName>
</protein>
<proteinExistence type="predicted"/>
<dbReference type="Pfam" id="PF05860">
    <property type="entry name" value="TPS"/>
    <property type="match status" value="1"/>
</dbReference>
<dbReference type="Pfam" id="PF18676">
    <property type="entry name" value="MBG_2"/>
    <property type="match status" value="2"/>
</dbReference>
<dbReference type="EMBL" id="JACBAZ010000003">
    <property type="protein sequence ID" value="NWK55876.1"/>
    <property type="molecule type" value="Genomic_DNA"/>
</dbReference>
<dbReference type="InterPro" id="IPR008638">
    <property type="entry name" value="FhaB/CdiA-like_TPS"/>
</dbReference>
<gene>
    <name evidence="3" type="ORF">HW115_09655</name>
</gene>
<dbReference type="SMART" id="SM00912">
    <property type="entry name" value="Haemagg_act"/>
    <property type="match status" value="1"/>
</dbReference>
<organism evidence="3 4">
    <name type="scientific">Oceaniferula marina</name>
    <dbReference type="NCBI Taxonomy" id="2748318"/>
    <lineage>
        <taxon>Bacteria</taxon>
        <taxon>Pseudomonadati</taxon>
        <taxon>Verrucomicrobiota</taxon>
        <taxon>Verrucomicrobiia</taxon>
        <taxon>Verrucomicrobiales</taxon>
        <taxon>Verrucomicrobiaceae</taxon>
        <taxon>Oceaniferula</taxon>
    </lineage>
</organism>
<accession>A0A851GEN1</accession>
<evidence type="ECO:0000313" key="4">
    <source>
        <dbReference type="Proteomes" id="UP000557872"/>
    </source>
</evidence>
<keyword evidence="1" id="KW-0732">Signal</keyword>
<name>A0A851GEN1_9BACT</name>